<name>J1JU42_9HYPH</name>
<sequence length="95" mass="10977">MGTSLSIKIINHFHESNFVSSFLGIMFDFALLIPILAKKLSLSFFIALKGFKLQFKFILNEELIQAHPIDSSKFSFFAKRVLLQVLLFFVRHVKL</sequence>
<evidence type="ECO:0000313" key="3">
    <source>
        <dbReference type="Proteomes" id="UP000001077"/>
    </source>
</evidence>
<protein>
    <submittedName>
        <fullName evidence="2">Uncharacterized protein</fullName>
    </submittedName>
</protein>
<accession>J1JU42</accession>
<keyword evidence="1" id="KW-0812">Transmembrane</keyword>
<dbReference type="AlphaFoldDB" id="J1JU42"/>
<organism evidence="2 3">
    <name type="scientific">Bartonella rattimassiliensis 15908</name>
    <dbReference type="NCBI Taxonomy" id="1094556"/>
    <lineage>
        <taxon>Bacteria</taxon>
        <taxon>Pseudomonadati</taxon>
        <taxon>Pseudomonadota</taxon>
        <taxon>Alphaproteobacteria</taxon>
        <taxon>Hyphomicrobiales</taxon>
        <taxon>Bartonellaceae</taxon>
        <taxon>Bartonella</taxon>
    </lineage>
</organism>
<evidence type="ECO:0000256" key="1">
    <source>
        <dbReference type="SAM" id="Phobius"/>
    </source>
</evidence>
<keyword evidence="1" id="KW-1133">Transmembrane helix</keyword>
<feature type="transmembrane region" description="Helical" evidence="1">
    <location>
        <begin position="18"/>
        <end position="37"/>
    </location>
</feature>
<gene>
    <name evidence="2" type="ORF">MCY_00002</name>
</gene>
<keyword evidence="3" id="KW-1185">Reference proteome</keyword>
<dbReference type="HOGENOM" id="CLU_2367131_0_0_5"/>
<dbReference type="PATRIC" id="fig|1094556.3.peg.2"/>
<proteinExistence type="predicted"/>
<comment type="caution">
    <text evidence="2">The sequence shown here is derived from an EMBL/GenBank/DDBJ whole genome shotgun (WGS) entry which is preliminary data.</text>
</comment>
<dbReference type="EMBL" id="AILY01000001">
    <property type="protein sequence ID" value="EJF88005.1"/>
    <property type="molecule type" value="Genomic_DNA"/>
</dbReference>
<keyword evidence="1" id="KW-0472">Membrane</keyword>
<reference evidence="2 3" key="1">
    <citation type="submission" date="2012-03" db="EMBL/GenBank/DDBJ databases">
        <title>The Genome Sequence of Bartonella rattimassiliensis 15908.</title>
        <authorList>
            <consortium name="The Broad Institute Genome Sequencing Platform"/>
            <consortium name="The Broad Institute Genome Sequencing Center for Infectious Disease"/>
            <person name="Feldgarden M."/>
            <person name="Kirby J."/>
            <person name="Kosoy M."/>
            <person name="Birtles R."/>
            <person name="Probert W.S."/>
            <person name="Chiaraviglio L."/>
            <person name="Young S.K."/>
            <person name="Zeng Q."/>
            <person name="Gargeya S."/>
            <person name="Fitzgerald M."/>
            <person name="Haas B."/>
            <person name="Abouelleil A."/>
            <person name="Alvarado L."/>
            <person name="Arachchi H.M."/>
            <person name="Berlin A."/>
            <person name="Chapman S.B."/>
            <person name="Gearin G."/>
            <person name="Goldberg J."/>
            <person name="Griggs A."/>
            <person name="Gujja S."/>
            <person name="Hansen M."/>
            <person name="Heiman D."/>
            <person name="Howarth C."/>
            <person name="Larimer J."/>
            <person name="Lui A."/>
            <person name="MacDonald P.J.P."/>
            <person name="McCowen C."/>
            <person name="Montmayeur A."/>
            <person name="Murphy C."/>
            <person name="Neiman D."/>
            <person name="Pearson M."/>
            <person name="Priest M."/>
            <person name="Roberts A."/>
            <person name="Saif S."/>
            <person name="Shea T."/>
            <person name="Sisk P."/>
            <person name="Stolte C."/>
            <person name="Sykes S."/>
            <person name="Wortman J."/>
            <person name="Nusbaum C."/>
            <person name="Birren B."/>
        </authorList>
    </citation>
    <scope>NUCLEOTIDE SEQUENCE [LARGE SCALE GENOMIC DNA]</scope>
    <source>
        <strain evidence="2 3">15908</strain>
    </source>
</reference>
<evidence type="ECO:0000313" key="2">
    <source>
        <dbReference type="EMBL" id="EJF88005.1"/>
    </source>
</evidence>
<dbReference type="Proteomes" id="UP000001077">
    <property type="component" value="Unassembled WGS sequence"/>
</dbReference>